<evidence type="ECO:0000256" key="8">
    <source>
        <dbReference type="ARBA" id="ARBA00048328"/>
    </source>
</evidence>
<dbReference type="SUPFAM" id="SSF48613">
    <property type="entry name" value="Heme oxygenase-like"/>
    <property type="match status" value="1"/>
</dbReference>
<dbReference type="Pfam" id="PF01126">
    <property type="entry name" value="Heme_oxygenase"/>
    <property type="match status" value="1"/>
</dbReference>
<dbReference type="GO" id="GO:0004392">
    <property type="term" value="F:heme oxygenase (decyclizing) activity"/>
    <property type="evidence" value="ECO:0007669"/>
    <property type="project" value="UniProtKB-EC"/>
</dbReference>
<evidence type="ECO:0000313" key="12">
    <source>
        <dbReference type="Proteomes" id="UP000632766"/>
    </source>
</evidence>
<dbReference type="FunFam" id="1.20.910.10:FF:000001">
    <property type="entry name" value="Heme oxygenase 1"/>
    <property type="match status" value="1"/>
</dbReference>
<dbReference type="InterPro" id="IPR016084">
    <property type="entry name" value="Haem_Oase-like_multi-hlx"/>
</dbReference>
<dbReference type="AlphaFoldDB" id="A0A8J7HPD4"/>
<name>A0A8J7HPD4_9NOST</name>
<reference evidence="11 12" key="1">
    <citation type="journal article" date="2021" name="Int. J. Syst. Evol. Microbiol.">
        <title>Amazonocrinis nigriterrae gen. nov., sp. nov., Atlanticothrix silvestris gen. nov., sp. nov. and Dendronalium phyllosphericum gen. nov., sp. nov., nostocacean cyanobacteria from Brazilian environments.</title>
        <authorList>
            <person name="Alvarenga D.O."/>
            <person name="Andreote A.P.D."/>
            <person name="Branco L.H.Z."/>
            <person name="Delbaje E."/>
            <person name="Cruz R.B."/>
            <person name="Varani A.M."/>
            <person name="Fiore M.F."/>
        </authorList>
    </citation>
    <scope>NUCLEOTIDE SEQUENCE [LARGE SCALE GENOMIC DNA]</scope>
    <source>
        <strain evidence="11 12">CENA67</strain>
    </source>
</reference>
<dbReference type="CDD" id="cd19165">
    <property type="entry name" value="HemeO"/>
    <property type="match status" value="1"/>
</dbReference>
<keyword evidence="12" id="KW-1185">Reference proteome</keyword>
<dbReference type="PRINTS" id="PR00088">
    <property type="entry name" value="HAEMOXYGNASE"/>
</dbReference>
<feature type="binding site" evidence="9">
    <location>
        <position position="173"/>
    </location>
    <ligand>
        <name>heme b</name>
        <dbReference type="ChEBI" id="CHEBI:60344"/>
    </ligand>
</feature>
<dbReference type="InterPro" id="IPR016053">
    <property type="entry name" value="Haem_Oase-like"/>
</dbReference>
<dbReference type="InterPro" id="IPR002051">
    <property type="entry name" value="Haem_Oase"/>
</dbReference>
<dbReference type="PIRSF" id="PIRSF000343">
    <property type="entry name" value="Haem_Oase"/>
    <property type="match status" value="1"/>
</dbReference>
<comment type="similarity">
    <text evidence="1">Belongs to the heme oxygenase family.</text>
</comment>
<dbReference type="PANTHER" id="PTHR10720">
    <property type="entry name" value="HEME OXYGENASE"/>
    <property type="match status" value="1"/>
</dbReference>
<dbReference type="GO" id="GO:0006979">
    <property type="term" value="P:response to oxidative stress"/>
    <property type="evidence" value="ECO:0007669"/>
    <property type="project" value="TreeGrafter"/>
</dbReference>
<keyword evidence="5 10" id="KW-0479">Metal-binding</keyword>
<feature type="binding site" description="axial binding residue" evidence="10">
    <location>
        <position position="17"/>
    </location>
    <ligand>
        <name>heme b</name>
        <dbReference type="ChEBI" id="CHEBI:60344"/>
    </ligand>
    <ligandPart>
        <name>Fe</name>
        <dbReference type="ChEBI" id="CHEBI:18248"/>
    </ligandPart>
</feature>
<evidence type="ECO:0000256" key="4">
    <source>
        <dbReference type="ARBA" id="ARBA00022617"/>
    </source>
</evidence>
<keyword evidence="3" id="KW-0602">Photosynthesis</keyword>
<dbReference type="GO" id="GO:0046872">
    <property type="term" value="F:metal ion binding"/>
    <property type="evidence" value="ECO:0007669"/>
    <property type="project" value="UniProtKB-KW"/>
</dbReference>
<dbReference type="PANTHER" id="PTHR10720:SF0">
    <property type="entry name" value="HEME OXYGENASE"/>
    <property type="match status" value="1"/>
</dbReference>
<evidence type="ECO:0000256" key="6">
    <source>
        <dbReference type="ARBA" id="ARBA00023002"/>
    </source>
</evidence>
<dbReference type="GO" id="GO:0020037">
    <property type="term" value="F:heme binding"/>
    <property type="evidence" value="ECO:0007669"/>
    <property type="project" value="TreeGrafter"/>
</dbReference>
<keyword evidence="4 9" id="KW-0349">Heme</keyword>
<evidence type="ECO:0000256" key="9">
    <source>
        <dbReference type="PIRSR" id="PIRSR000343-1"/>
    </source>
</evidence>
<evidence type="ECO:0000313" key="11">
    <source>
        <dbReference type="EMBL" id="MBH8563112.1"/>
    </source>
</evidence>
<evidence type="ECO:0000256" key="3">
    <source>
        <dbReference type="ARBA" id="ARBA00022531"/>
    </source>
</evidence>
<dbReference type="GO" id="GO:0042167">
    <property type="term" value="P:heme catabolic process"/>
    <property type="evidence" value="ECO:0007669"/>
    <property type="project" value="TreeGrafter"/>
</dbReference>
<dbReference type="GO" id="GO:0006788">
    <property type="term" value="P:heme oxidation"/>
    <property type="evidence" value="ECO:0007669"/>
    <property type="project" value="InterPro"/>
</dbReference>
<sequence length="237" mass="26655">MSSNLAVKLRSGTRQAHTAAENVGFMKCFLKGLVDRECFAKFLGNLYYIYSELEGAIASHQNHPVLGAVYFPELNRQAFLEKDMLFYYGNEWKGQITPSKAAKTYIARIQQLSANEPILLIGHTYTRYMGDLSGGQMLQKIAQSTLNLSGYEGTSFYNFEQIPDKKAFKEKYRQALNALPIDDVMVDRIVAEANNAFEFNMQMAQELEGNLIKAFGQVLFNSLTRPDNPGSTEVAEC</sequence>
<comment type="caution">
    <text evidence="11">The sequence shown here is derived from an EMBL/GenBank/DDBJ whole genome shotgun (WGS) entry which is preliminary data.</text>
</comment>
<evidence type="ECO:0000256" key="1">
    <source>
        <dbReference type="ARBA" id="ARBA00006134"/>
    </source>
</evidence>
<keyword evidence="6" id="KW-0560">Oxidoreductase</keyword>
<evidence type="ECO:0000256" key="5">
    <source>
        <dbReference type="ARBA" id="ARBA00022723"/>
    </source>
</evidence>
<feature type="binding site" evidence="9">
    <location>
        <position position="125"/>
    </location>
    <ligand>
        <name>heme b</name>
        <dbReference type="ChEBI" id="CHEBI:60344"/>
    </ligand>
</feature>
<protein>
    <recommendedName>
        <fullName evidence="2">heme oxygenase (biliverdin-producing)</fullName>
        <ecNumber evidence="2">1.14.14.18</ecNumber>
    </recommendedName>
</protein>
<dbReference type="EC" id="1.14.14.18" evidence="2"/>
<dbReference type="Proteomes" id="UP000632766">
    <property type="component" value="Unassembled WGS sequence"/>
</dbReference>
<dbReference type="Gene3D" id="1.20.910.10">
    <property type="entry name" value="Heme oxygenase-like"/>
    <property type="match status" value="1"/>
</dbReference>
<proteinExistence type="inferred from homology"/>
<comment type="catalytic activity">
    <reaction evidence="8">
        <text>heme b + 3 reduced [NADPH--hemoprotein reductase] + 3 O2 = biliverdin IXalpha + CO + Fe(2+) + 3 oxidized [NADPH--hemoprotein reductase] + 3 H2O + H(+)</text>
        <dbReference type="Rhea" id="RHEA:21764"/>
        <dbReference type="Rhea" id="RHEA-COMP:11964"/>
        <dbReference type="Rhea" id="RHEA-COMP:11965"/>
        <dbReference type="ChEBI" id="CHEBI:15377"/>
        <dbReference type="ChEBI" id="CHEBI:15378"/>
        <dbReference type="ChEBI" id="CHEBI:15379"/>
        <dbReference type="ChEBI" id="CHEBI:17245"/>
        <dbReference type="ChEBI" id="CHEBI:29033"/>
        <dbReference type="ChEBI" id="CHEBI:57618"/>
        <dbReference type="ChEBI" id="CHEBI:57991"/>
        <dbReference type="ChEBI" id="CHEBI:58210"/>
        <dbReference type="ChEBI" id="CHEBI:60344"/>
        <dbReference type="EC" id="1.14.14.18"/>
    </reaction>
</comment>
<evidence type="ECO:0000256" key="2">
    <source>
        <dbReference type="ARBA" id="ARBA00012360"/>
    </source>
</evidence>
<keyword evidence="7 10" id="KW-0408">Iron</keyword>
<evidence type="ECO:0000256" key="7">
    <source>
        <dbReference type="ARBA" id="ARBA00023004"/>
    </source>
</evidence>
<evidence type="ECO:0000256" key="10">
    <source>
        <dbReference type="PIRSR" id="PIRSR000343-2"/>
    </source>
</evidence>
<dbReference type="RefSeq" id="WP_198125007.1">
    <property type="nucleotide sequence ID" value="NZ_JAECZC010000020.1"/>
</dbReference>
<feature type="binding site" evidence="9">
    <location>
        <position position="10"/>
    </location>
    <ligand>
        <name>heme b</name>
        <dbReference type="ChEBI" id="CHEBI:60344"/>
    </ligand>
</feature>
<gene>
    <name evidence="11" type="ORF">I8748_13120</name>
</gene>
<dbReference type="GO" id="GO:0015979">
    <property type="term" value="P:photosynthesis"/>
    <property type="evidence" value="ECO:0007669"/>
    <property type="project" value="UniProtKB-KW"/>
</dbReference>
<dbReference type="EMBL" id="JAECZC010000020">
    <property type="protein sequence ID" value="MBH8563112.1"/>
    <property type="molecule type" value="Genomic_DNA"/>
</dbReference>
<organism evidence="11 12">
    <name type="scientific">Amazonocrinis nigriterrae CENA67</name>
    <dbReference type="NCBI Taxonomy" id="2794033"/>
    <lineage>
        <taxon>Bacteria</taxon>
        <taxon>Bacillati</taxon>
        <taxon>Cyanobacteriota</taxon>
        <taxon>Cyanophyceae</taxon>
        <taxon>Nostocales</taxon>
        <taxon>Nostocaceae</taxon>
        <taxon>Amazonocrinis</taxon>
        <taxon>Amazonocrinis nigriterrae</taxon>
    </lineage>
</organism>
<accession>A0A8J7HPD4</accession>